<feature type="non-terminal residue" evidence="2">
    <location>
        <position position="72"/>
    </location>
</feature>
<evidence type="ECO:0000256" key="1">
    <source>
        <dbReference type="SAM" id="MobiDB-lite"/>
    </source>
</evidence>
<organism evidence="2 3">
    <name type="scientific">Beta vulgaris subsp. vulgaris</name>
    <name type="common">Beet</name>
    <dbReference type="NCBI Taxonomy" id="3555"/>
    <lineage>
        <taxon>Eukaryota</taxon>
        <taxon>Viridiplantae</taxon>
        <taxon>Streptophyta</taxon>
        <taxon>Embryophyta</taxon>
        <taxon>Tracheophyta</taxon>
        <taxon>Spermatophyta</taxon>
        <taxon>Magnoliopsida</taxon>
        <taxon>eudicotyledons</taxon>
        <taxon>Gunneridae</taxon>
        <taxon>Pentapetalae</taxon>
        <taxon>Caryophyllales</taxon>
        <taxon>Chenopodiaceae</taxon>
        <taxon>Betoideae</taxon>
        <taxon>Beta</taxon>
    </lineage>
</organism>
<gene>
    <name evidence="2" type="ORF">BVRB_042410</name>
</gene>
<evidence type="ECO:0000313" key="3">
    <source>
        <dbReference type="Proteomes" id="UP000035740"/>
    </source>
</evidence>
<proteinExistence type="predicted"/>
<accession>A0A0J7YMG9</accession>
<sequence length="72" mass="8260">MGNRIGRKSPTANHANDPDPTEISDLRALHLNGREYLQDLQNKLFQTETDRDTLEQELNTVRAWLDRVEAGN</sequence>
<evidence type="ECO:0000313" key="2">
    <source>
        <dbReference type="EMBL" id="KMS64812.1"/>
    </source>
</evidence>
<feature type="region of interest" description="Disordered" evidence="1">
    <location>
        <begin position="1"/>
        <end position="23"/>
    </location>
</feature>
<dbReference type="Gramene" id="KMS64812">
    <property type="protein sequence ID" value="KMS64812"/>
    <property type="gene ID" value="BVRB_042410"/>
</dbReference>
<protein>
    <submittedName>
        <fullName evidence="2">Uncharacterized protein</fullName>
    </submittedName>
</protein>
<keyword evidence="3" id="KW-1185">Reference proteome</keyword>
<name>A0A0J7YMG9_BETVV</name>
<dbReference type="Proteomes" id="UP000035740">
    <property type="component" value="Unassembled WGS sequence"/>
</dbReference>
<reference evidence="2 3" key="1">
    <citation type="journal article" date="2014" name="Nature">
        <title>The genome of the recently domesticated crop plant sugar beet (Beta vulgaris).</title>
        <authorList>
            <person name="Dohm J.C."/>
            <person name="Minoche A.E."/>
            <person name="Holtgrawe D."/>
            <person name="Capella-Gutierrez S."/>
            <person name="Zakrzewski F."/>
            <person name="Tafer H."/>
            <person name="Rupp O."/>
            <person name="Sorensen T.R."/>
            <person name="Stracke R."/>
            <person name="Reinhardt R."/>
            <person name="Goesmann A."/>
            <person name="Kraft T."/>
            <person name="Schulz B."/>
            <person name="Stadler P.F."/>
            <person name="Schmidt T."/>
            <person name="Gabaldon T."/>
            <person name="Lehrach H."/>
            <person name="Weisshaar B."/>
            <person name="Himmelbauer H."/>
        </authorList>
    </citation>
    <scope>NUCLEOTIDE SEQUENCE [LARGE SCALE GENOMIC DNA]</scope>
    <source>
        <tissue evidence="2">Taproot</tissue>
    </source>
</reference>
<dbReference type="EMBL" id="KQ121698">
    <property type="protein sequence ID" value="KMS64812.1"/>
    <property type="molecule type" value="Genomic_DNA"/>
</dbReference>
<dbReference type="AlphaFoldDB" id="A0A0J7YMG9"/>